<proteinExistence type="predicted"/>
<dbReference type="AlphaFoldDB" id="A0A401ISY4"/>
<keyword evidence="2" id="KW-1185">Reference proteome</keyword>
<dbReference type="RefSeq" id="WP_124976219.1">
    <property type="nucleotide sequence ID" value="NZ_BFFP01000015.1"/>
</dbReference>
<organism evidence="1 2">
    <name type="scientific">Ligilactobacillus salitolerans</name>
    <dbReference type="NCBI Taxonomy" id="1808352"/>
    <lineage>
        <taxon>Bacteria</taxon>
        <taxon>Bacillati</taxon>
        <taxon>Bacillota</taxon>
        <taxon>Bacilli</taxon>
        <taxon>Lactobacillales</taxon>
        <taxon>Lactobacillaceae</taxon>
        <taxon>Ligilactobacillus</taxon>
    </lineage>
</organism>
<dbReference type="NCBIfam" id="TIGR01636">
    <property type="entry name" value="phage_rinA"/>
    <property type="match status" value="1"/>
</dbReference>
<evidence type="ECO:0000313" key="2">
    <source>
        <dbReference type="Proteomes" id="UP000286848"/>
    </source>
</evidence>
<comment type="caution">
    <text evidence="1">The sequence shown here is derived from an EMBL/GenBank/DDBJ whole genome shotgun (WGS) entry which is preliminary data.</text>
</comment>
<dbReference type="InterPro" id="IPR006523">
    <property type="entry name" value="RinA"/>
</dbReference>
<dbReference type="Proteomes" id="UP000286848">
    <property type="component" value="Unassembled WGS sequence"/>
</dbReference>
<reference evidence="1 2" key="1">
    <citation type="journal article" date="2019" name="Int. J. Syst. Evol. Microbiol.">
        <title>Lactobacillus salitolerans sp. nov., a novel lactic acid bacterium isolated from spent mushroom substrates.</title>
        <authorList>
            <person name="Tohno M."/>
            <person name="Tanizawa Y."/>
            <person name="Kojima Y."/>
            <person name="Sakamoto M."/>
            <person name="Nakamura Y."/>
            <person name="Ohkuma M."/>
            <person name="Kobayashi H."/>
        </authorList>
    </citation>
    <scope>NUCLEOTIDE SEQUENCE [LARGE SCALE GENOMIC DNA]</scope>
    <source>
        <strain evidence="1 2">YK43</strain>
    </source>
</reference>
<gene>
    <name evidence="1" type="ORF">LFYK43_10930</name>
</gene>
<name>A0A401ISY4_9LACO</name>
<sequence length="138" mass="16361">MKRGLFAFIREIIEDYPNYEKYIKQREDEIMYRHQEFVDENIGGGKAQNVRDESNEYIVISLSDDKRLNSLKRNYEAVHDCLKNTDEYTQGIIYELYIAENRLYTLNGIADKIGYSRNQVMRKRDAFFEAVAEELGLL</sequence>
<dbReference type="OrthoDB" id="2735906at2"/>
<protein>
    <submittedName>
        <fullName evidence="1">Transcriptional regulator</fullName>
    </submittedName>
</protein>
<dbReference type="EMBL" id="BFFP01000015">
    <property type="protein sequence ID" value="GBG94634.1"/>
    <property type="molecule type" value="Genomic_DNA"/>
</dbReference>
<accession>A0A401ISY4</accession>
<evidence type="ECO:0000313" key="1">
    <source>
        <dbReference type="EMBL" id="GBG94634.1"/>
    </source>
</evidence>